<keyword evidence="4" id="KW-1185">Reference proteome</keyword>
<feature type="binding site" evidence="2">
    <location>
        <position position="101"/>
    </location>
    <ligand>
        <name>ATP</name>
        <dbReference type="ChEBI" id="CHEBI:30616"/>
    </ligand>
</feature>
<protein>
    <recommendedName>
        <fullName evidence="2">tRNA(Met) cytidine acetate ligase</fullName>
        <ecNumber evidence="2">6.3.4.-</ecNumber>
    </recommendedName>
</protein>
<dbReference type="PANTHER" id="PTHR37825:SF1">
    <property type="entry name" value="TRNA(MET) CYTIDINE ACETATE LIGASE"/>
    <property type="match status" value="1"/>
</dbReference>
<keyword evidence="1 2" id="KW-0819">tRNA processing</keyword>
<dbReference type="RefSeq" id="WP_256197540.1">
    <property type="nucleotide sequence ID" value="NZ_CANTYB010000106.1"/>
</dbReference>
<dbReference type="EC" id="6.3.4.-" evidence="2"/>
<dbReference type="Gene3D" id="3.40.50.620">
    <property type="entry name" value="HUPs"/>
    <property type="match status" value="1"/>
</dbReference>
<dbReference type="EMBL" id="JANGCH010000004">
    <property type="protein sequence ID" value="MCQ5121413.1"/>
    <property type="molecule type" value="Genomic_DNA"/>
</dbReference>
<evidence type="ECO:0000256" key="2">
    <source>
        <dbReference type="HAMAP-Rule" id="MF_01539"/>
    </source>
</evidence>
<proteinExistence type="inferred from homology"/>
<keyword evidence="2" id="KW-0694">RNA-binding</keyword>
<dbReference type="Pfam" id="PF05636">
    <property type="entry name" value="HIGH_NTase1"/>
    <property type="match status" value="1"/>
</dbReference>
<feature type="binding site" evidence="2">
    <location>
        <begin position="7"/>
        <end position="20"/>
    </location>
    <ligand>
        <name>ATP</name>
        <dbReference type="ChEBI" id="CHEBI:30616"/>
    </ligand>
</feature>
<sequence>MKACGIITEYNPLHNGHIHHIKEARRISGCDVLIAVMSGNFVQRGEPAICDKWTRAKEAIAQGCDLIIELPLPYAIQSAQQFAYGAVETLKLAQVEDLVFGSETNDLGVLQKIAALDSDGFRDLMKEGLSPVKAYEMIFGRFYANDILGIHYLKALQGSTITPHTIKRIGNYHDNTLTAAQKQIVSATALRTALANKEDISAFSPMQITPHPSLEAYYPLIRYLLLSMPASSLNTYALMDEGIEAWLCKQAKEHAKWDTFLSACICKRYTASRIKRTLLHLLLQMQRGSYPIDHLRVLAFNAKGKAWLKQLKGKTAIAVKFAQLPVAYRRLYEKSAYLYAYPEVVANDSVKKEWQSAQFLTNE</sequence>
<keyword evidence="2" id="KW-0547">Nucleotide-binding</keyword>
<accession>A0ABT1SJK9</accession>
<dbReference type="InterPro" id="IPR008513">
    <property type="entry name" value="tRNA(Met)_cyd_acetate_ligase"/>
</dbReference>
<comment type="function">
    <text evidence="2">Catalyzes the formation of N(4)-acetylcytidine (ac(4)C) at the wobble position of elongator tRNA(Met), using acetate and ATP as substrates. First activates an acetate ion to form acetyladenylate (Ac-AMP) and then transfers the acetyl group to tRNA to form ac(4)C34.</text>
</comment>
<dbReference type="HAMAP" id="MF_01539">
    <property type="entry name" value="TmcAL"/>
    <property type="match status" value="1"/>
</dbReference>
<evidence type="ECO:0000256" key="1">
    <source>
        <dbReference type="ARBA" id="ARBA00022694"/>
    </source>
</evidence>
<keyword evidence="2" id="KW-0820">tRNA-binding</keyword>
<evidence type="ECO:0000313" key="3">
    <source>
        <dbReference type="EMBL" id="MCQ5121413.1"/>
    </source>
</evidence>
<name>A0ABT1SJK9_9FIRM</name>
<evidence type="ECO:0000313" key="4">
    <source>
        <dbReference type="Proteomes" id="UP001524435"/>
    </source>
</evidence>
<organism evidence="3 4">
    <name type="scientific">Massilicoli timonensis</name>
    <dbReference type="NCBI Taxonomy" id="2015901"/>
    <lineage>
        <taxon>Bacteria</taxon>
        <taxon>Bacillati</taxon>
        <taxon>Bacillota</taxon>
        <taxon>Erysipelotrichia</taxon>
        <taxon>Erysipelotrichales</taxon>
        <taxon>Erysipelotrichaceae</taxon>
        <taxon>Massilicoli</taxon>
    </lineage>
</organism>
<gene>
    <name evidence="2" type="primary">tmcAL</name>
    <name evidence="3" type="ORF">NE663_03970</name>
</gene>
<comment type="catalytic activity">
    <reaction evidence="2">
        <text>cytidine(34) in elongator tRNA(Met) + acetate + ATP = N(4)-acetylcytidine(34) in elongator tRNA(Met) + AMP + diphosphate</text>
        <dbReference type="Rhea" id="RHEA:58144"/>
        <dbReference type="Rhea" id="RHEA-COMP:10693"/>
        <dbReference type="Rhea" id="RHEA-COMP:10694"/>
        <dbReference type="ChEBI" id="CHEBI:30089"/>
        <dbReference type="ChEBI" id="CHEBI:30616"/>
        <dbReference type="ChEBI" id="CHEBI:33019"/>
        <dbReference type="ChEBI" id="CHEBI:74900"/>
        <dbReference type="ChEBI" id="CHEBI:82748"/>
        <dbReference type="ChEBI" id="CHEBI:456215"/>
    </reaction>
</comment>
<dbReference type="Proteomes" id="UP001524435">
    <property type="component" value="Unassembled WGS sequence"/>
</dbReference>
<dbReference type="PANTHER" id="PTHR37825">
    <property type="entry name" value="TRNA(MET) CYTIDINE ACETATE LIGASE"/>
    <property type="match status" value="1"/>
</dbReference>
<keyword evidence="2" id="KW-0963">Cytoplasm</keyword>
<comment type="similarity">
    <text evidence="2">Belongs to the TmcAL family.</text>
</comment>
<comment type="caution">
    <text evidence="3">The sequence shown here is derived from an EMBL/GenBank/DDBJ whole genome shotgun (WGS) entry which is preliminary data.</text>
</comment>
<feature type="binding site" evidence="2">
    <location>
        <begin position="168"/>
        <end position="169"/>
    </location>
    <ligand>
        <name>ATP</name>
        <dbReference type="ChEBI" id="CHEBI:30616"/>
    </ligand>
</feature>
<dbReference type="InterPro" id="IPR014729">
    <property type="entry name" value="Rossmann-like_a/b/a_fold"/>
</dbReference>
<keyword evidence="2" id="KW-0067">ATP-binding</keyword>
<keyword evidence="2" id="KW-0436">Ligase</keyword>
<dbReference type="SUPFAM" id="SSF52374">
    <property type="entry name" value="Nucleotidylyl transferase"/>
    <property type="match status" value="1"/>
</dbReference>
<feature type="binding site" evidence="2">
    <location>
        <position position="145"/>
    </location>
    <ligand>
        <name>ATP</name>
        <dbReference type="ChEBI" id="CHEBI:30616"/>
    </ligand>
</feature>
<reference evidence="3 4" key="1">
    <citation type="submission" date="2022-06" db="EMBL/GenBank/DDBJ databases">
        <title>Isolation of gut microbiota from human fecal samples.</title>
        <authorList>
            <person name="Pamer E.G."/>
            <person name="Barat B."/>
            <person name="Waligurski E."/>
            <person name="Medina S."/>
            <person name="Paddock L."/>
            <person name="Mostad J."/>
        </authorList>
    </citation>
    <scope>NUCLEOTIDE SEQUENCE [LARGE SCALE GENOMIC DNA]</scope>
    <source>
        <strain evidence="3 4">DFI.6.1</strain>
    </source>
</reference>
<comment type="subcellular location">
    <subcellularLocation>
        <location evidence="2">Cytoplasm</location>
    </subcellularLocation>
</comment>